<dbReference type="GO" id="GO:0005030">
    <property type="term" value="F:neurotrophin receptor activity"/>
    <property type="evidence" value="ECO:0007669"/>
    <property type="project" value="TreeGrafter"/>
</dbReference>
<feature type="binding site" evidence="3">
    <location>
        <position position="224"/>
    </location>
    <ligand>
        <name>ATP</name>
        <dbReference type="ChEBI" id="CHEBI:30616"/>
    </ligand>
</feature>
<dbReference type="InterPro" id="IPR017441">
    <property type="entry name" value="Protein_kinase_ATP_BS"/>
</dbReference>
<dbReference type="PROSITE" id="PS50011">
    <property type="entry name" value="PROTEIN_KINASE_DOM"/>
    <property type="match status" value="1"/>
</dbReference>
<feature type="transmembrane region" description="Helical" evidence="4">
    <location>
        <begin position="111"/>
        <end position="134"/>
    </location>
</feature>
<dbReference type="InterPro" id="IPR000719">
    <property type="entry name" value="Prot_kinase_dom"/>
</dbReference>
<dbReference type="FunFam" id="1.10.510.10:FF:001614">
    <property type="entry name" value="Nerve growth factor receptor TRKA, putative"/>
    <property type="match status" value="1"/>
</dbReference>
<dbReference type="Gene3D" id="3.30.200.20">
    <property type="entry name" value="Phosphorylase Kinase, domain 1"/>
    <property type="match status" value="1"/>
</dbReference>
<keyword evidence="3" id="KW-0067">ATP-binding</keyword>
<dbReference type="InterPro" id="IPR001245">
    <property type="entry name" value="Ser-Thr/Tyr_kinase_cat_dom"/>
</dbReference>
<dbReference type="GO" id="GO:1990090">
    <property type="term" value="P:cellular response to nerve growth factor stimulus"/>
    <property type="evidence" value="ECO:0007669"/>
    <property type="project" value="TreeGrafter"/>
</dbReference>
<keyword evidence="4" id="KW-0812">Transmembrane</keyword>
<keyword evidence="4" id="KW-1133">Transmembrane helix</keyword>
<comment type="caution">
    <text evidence="6">The sequence shown here is derived from an EMBL/GenBank/DDBJ whole genome shotgun (WGS) entry which is preliminary data.</text>
</comment>
<dbReference type="GO" id="GO:0004714">
    <property type="term" value="F:transmembrane receptor protein tyrosine kinase activity"/>
    <property type="evidence" value="ECO:0007669"/>
    <property type="project" value="UniProtKB-EC"/>
</dbReference>
<dbReference type="InterPro" id="IPR008266">
    <property type="entry name" value="Tyr_kinase_AS"/>
</dbReference>
<dbReference type="PANTHER" id="PTHR24416">
    <property type="entry name" value="TYROSINE-PROTEIN KINASE RECEPTOR"/>
    <property type="match status" value="1"/>
</dbReference>
<comment type="subcellular location">
    <subcellularLocation>
        <location evidence="1">Membrane</location>
        <topology evidence="1">Single-pass membrane protein</topology>
    </subcellularLocation>
</comment>
<dbReference type="GO" id="GO:0030424">
    <property type="term" value="C:axon"/>
    <property type="evidence" value="ECO:0007669"/>
    <property type="project" value="TreeGrafter"/>
</dbReference>
<evidence type="ECO:0000256" key="1">
    <source>
        <dbReference type="ARBA" id="ARBA00004167"/>
    </source>
</evidence>
<sequence length="529" mass="59769">DGYKRPFLKTGQCQKGICGKEAACLSHSNNTYSCICPHDKSPPTKDWRCTRITVPPTPHPIKNIRLSSEGNSTIAKKNSTNGIRNINNVTTTWSHSSETFANASNAYPNTILIVVLVGVIVTVIIATLVTVISWRRRKQNGCWCYSKDSCTPSPSPIVLKRSLLVPERYAPNPQYSACSSTSVPIIQRETLKFLNEIGEGCFGKVFKGELQIDSGNQLEIVAIKVLKESATREVEEDFFREVDIMSAFRHKHILSLVGVVLREGSFSPMMVFEYMPHGDLAELLREQQKLGKREDDLPLLSRKDLMLITMQIASGMSYLAAQRFVHRDLACRNCLVANGPIVKIADFGMSRDVYTCDYYKMGGSRLLPVRWMSPESVMYGRFTLESDIWSYGVVLWEVYSYGKQPYYGHSNEEVVKLILQGIMLIPPEDCPALICDLMKTCWKTEPRDRIKFTEIYDKLDKVYQNYEQLDCCVAISKIVCNSGSIKKKLPRPPPVLPSTNELELLDTEGYLLPKTVKQPVQYLDIQSND</sequence>
<evidence type="ECO:0000313" key="6">
    <source>
        <dbReference type="EMBL" id="KAK4880326.1"/>
    </source>
</evidence>
<dbReference type="Pfam" id="PF07714">
    <property type="entry name" value="PK_Tyr_Ser-Thr"/>
    <property type="match status" value="1"/>
</dbReference>
<dbReference type="Proteomes" id="UP001353858">
    <property type="component" value="Unassembled WGS sequence"/>
</dbReference>
<feature type="non-terminal residue" evidence="6">
    <location>
        <position position="1"/>
    </location>
</feature>
<name>A0AAN7PFG8_9COLE</name>
<dbReference type="GO" id="GO:0005886">
    <property type="term" value="C:plasma membrane"/>
    <property type="evidence" value="ECO:0007669"/>
    <property type="project" value="TreeGrafter"/>
</dbReference>
<dbReference type="SUPFAM" id="SSF56112">
    <property type="entry name" value="Protein kinase-like (PK-like)"/>
    <property type="match status" value="1"/>
</dbReference>
<evidence type="ECO:0000259" key="5">
    <source>
        <dbReference type="PROSITE" id="PS50011"/>
    </source>
</evidence>
<protein>
    <recommendedName>
        <fullName evidence="5">Protein kinase domain-containing protein</fullName>
    </recommendedName>
</protein>
<dbReference type="SMART" id="SM00219">
    <property type="entry name" value="TyrKc"/>
    <property type="match status" value="1"/>
</dbReference>
<keyword evidence="3" id="KW-0547">Nucleotide-binding</keyword>
<dbReference type="GO" id="GO:0043235">
    <property type="term" value="C:receptor complex"/>
    <property type="evidence" value="ECO:0007669"/>
    <property type="project" value="TreeGrafter"/>
</dbReference>
<evidence type="ECO:0000256" key="4">
    <source>
        <dbReference type="SAM" id="Phobius"/>
    </source>
</evidence>
<dbReference type="PROSITE" id="PS00109">
    <property type="entry name" value="PROTEIN_KINASE_TYR"/>
    <property type="match status" value="1"/>
</dbReference>
<dbReference type="GO" id="GO:0007169">
    <property type="term" value="P:cell surface receptor protein tyrosine kinase signaling pathway"/>
    <property type="evidence" value="ECO:0007669"/>
    <property type="project" value="TreeGrafter"/>
</dbReference>
<dbReference type="PANTHER" id="PTHR24416:SF619">
    <property type="entry name" value="TYROSINE-PROTEIN KINASE TRANSMEMBRANE RECEPTOR ROR-LIKE PROTEIN"/>
    <property type="match status" value="1"/>
</dbReference>
<evidence type="ECO:0000256" key="2">
    <source>
        <dbReference type="ARBA" id="ARBA00051243"/>
    </source>
</evidence>
<gene>
    <name evidence="6" type="ORF">RN001_008472</name>
</gene>
<dbReference type="GO" id="GO:0043121">
    <property type="term" value="F:neurotrophin binding"/>
    <property type="evidence" value="ECO:0007669"/>
    <property type="project" value="TreeGrafter"/>
</dbReference>
<dbReference type="GO" id="GO:0051897">
    <property type="term" value="P:positive regulation of phosphatidylinositol 3-kinase/protein kinase B signal transduction"/>
    <property type="evidence" value="ECO:0007669"/>
    <property type="project" value="TreeGrafter"/>
</dbReference>
<dbReference type="PROSITE" id="PS00107">
    <property type="entry name" value="PROTEIN_KINASE_ATP"/>
    <property type="match status" value="1"/>
</dbReference>
<keyword evidence="4" id="KW-0472">Membrane</keyword>
<dbReference type="GO" id="GO:0005524">
    <property type="term" value="F:ATP binding"/>
    <property type="evidence" value="ECO:0007669"/>
    <property type="project" value="UniProtKB-UniRule"/>
</dbReference>
<keyword evidence="7" id="KW-1185">Reference proteome</keyword>
<dbReference type="InterPro" id="IPR020635">
    <property type="entry name" value="Tyr_kinase_cat_dom"/>
</dbReference>
<dbReference type="GO" id="GO:0010976">
    <property type="term" value="P:positive regulation of neuron projection development"/>
    <property type="evidence" value="ECO:0007669"/>
    <property type="project" value="TreeGrafter"/>
</dbReference>
<feature type="domain" description="Protein kinase" evidence="5">
    <location>
        <begin position="191"/>
        <end position="463"/>
    </location>
</feature>
<reference evidence="7" key="1">
    <citation type="submission" date="2023-01" db="EMBL/GenBank/DDBJ databases">
        <title>Key to firefly adult light organ development and bioluminescence: homeobox transcription factors regulate luciferase expression and transportation to peroxisome.</title>
        <authorList>
            <person name="Fu X."/>
        </authorList>
    </citation>
    <scope>NUCLEOTIDE SEQUENCE [LARGE SCALE GENOMIC DNA]</scope>
</reference>
<organism evidence="6 7">
    <name type="scientific">Aquatica leii</name>
    <dbReference type="NCBI Taxonomy" id="1421715"/>
    <lineage>
        <taxon>Eukaryota</taxon>
        <taxon>Metazoa</taxon>
        <taxon>Ecdysozoa</taxon>
        <taxon>Arthropoda</taxon>
        <taxon>Hexapoda</taxon>
        <taxon>Insecta</taxon>
        <taxon>Pterygota</taxon>
        <taxon>Neoptera</taxon>
        <taxon>Endopterygota</taxon>
        <taxon>Coleoptera</taxon>
        <taxon>Polyphaga</taxon>
        <taxon>Elateriformia</taxon>
        <taxon>Elateroidea</taxon>
        <taxon>Lampyridae</taxon>
        <taxon>Luciolinae</taxon>
        <taxon>Aquatica</taxon>
    </lineage>
</organism>
<dbReference type="AlphaFoldDB" id="A0AAN7PFG8"/>
<dbReference type="EMBL" id="JARPUR010000003">
    <property type="protein sequence ID" value="KAK4880326.1"/>
    <property type="molecule type" value="Genomic_DNA"/>
</dbReference>
<evidence type="ECO:0000313" key="7">
    <source>
        <dbReference type="Proteomes" id="UP001353858"/>
    </source>
</evidence>
<dbReference type="PRINTS" id="PR00109">
    <property type="entry name" value="TYRKINASE"/>
</dbReference>
<dbReference type="Gene3D" id="1.10.510.10">
    <property type="entry name" value="Transferase(Phosphotransferase) domain 1"/>
    <property type="match status" value="1"/>
</dbReference>
<dbReference type="InterPro" id="IPR011009">
    <property type="entry name" value="Kinase-like_dom_sf"/>
</dbReference>
<evidence type="ECO:0000256" key="3">
    <source>
        <dbReference type="PROSITE-ProRule" id="PRU10141"/>
    </source>
</evidence>
<comment type="catalytic activity">
    <reaction evidence="2">
        <text>L-tyrosyl-[protein] + ATP = O-phospho-L-tyrosyl-[protein] + ADP + H(+)</text>
        <dbReference type="Rhea" id="RHEA:10596"/>
        <dbReference type="Rhea" id="RHEA-COMP:10136"/>
        <dbReference type="Rhea" id="RHEA-COMP:20101"/>
        <dbReference type="ChEBI" id="CHEBI:15378"/>
        <dbReference type="ChEBI" id="CHEBI:30616"/>
        <dbReference type="ChEBI" id="CHEBI:46858"/>
        <dbReference type="ChEBI" id="CHEBI:61978"/>
        <dbReference type="ChEBI" id="CHEBI:456216"/>
        <dbReference type="EC" id="2.7.10.1"/>
    </reaction>
</comment>
<dbReference type="InterPro" id="IPR050122">
    <property type="entry name" value="RTK"/>
</dbReference>
<proteinExistence type="predicted"/>
<accession>A0AAN7PFG8</accession>